<keyword evidence="7" id="KW-0326">Glycosidase</keyword>
<dbReference type="Proteomes" id="UP000799302">
    <property type="component" value="Unassembled WGS sequence"/>
</dbReference>
<evidence type="ECO:0000256" key="11">
    <source>
        <dbReference type="ARBA" id="ARBA00041516"/>
    </source>
</evidence>
<dbReference type="Gene3D" id="3.20.20.80">
    <property type="entry name" value="Glycosidases"/>
    <property type="match status" value="2"/>
</dbReference>
<evidence type="ECO:0000256" key="12">
    <source>
        <dbReference type="ARBA" id="ARBA00042762"/>
    </source>
</evidence>
<evidence type="ECO:0000256" key="5">
    <source>
        <dbReference type="ARBA" id="ARBA00022729"/>
    </source>
</evidence>
<evidence type="ECO:0000256" key="10">
    <source>
        <dbReference type="ARBA" id="ARBA00041495"/>
    </source>
</evidence>
<dbReference type="OrthoDB" id="4082933at2759"/>
<comment type="subcellular location">
    <subcellularLocation>
        <location evidence="1">Secreted</location>
        <location evidence="1">Cell wall</location>
    </subcellularLocation>
</comment>
<dbReference type="InterPro" id="IPR017853">
    <property type="entry name" value="GH"/>
</dbReference>
<proteinExistence type="inferred from homology"/>
<evidence type="ECO:0000256" key="8">
    <source>
        <dbReference type="ARBA" id="ARBA00024983"/>
    </source>
</evidence>
<dbReference type="InterPro" id="IPR050732">
    <property type="entry name" value="Beta-glucan_modifiers"/>
</dbReference>
<accession>A0A6A6USR6</accession>
<reference evidence="14" key="1">
    <citation type="journal article" date="2020" name="Stud. Mycol.">
        <title>101 Dothideomycetes genomes: a test case for predicting lifestyles and emergence of pathogens.</title>
        <authorList>
            <person name="Haridas S."/>
            <person name="Albert R."/>
            <person name="Binder M."/>
            <person name="Bloem J."/>
            <person name="Labutti K."/>
            <person name="Salamov A."/>
            <person name="Andreopoulos B."/>
            <person name="Baker S."/>
            <person name="Barry K."/>
            <person name="Bills G."/>
            <person name="Bluhm B."/>
            <person name="Cannon C."/>
            <person name="Castanera R."/>
            <person name="Culley D."/>
            <person name="Daum C."/>
            <person name="Ezra D."/>
            <person name="Gonzalez J."/>
            <person name="Henrissat B."/>
            <person name="Kuo A."/>
            <person name="Liang C."/>
            <person name="Lipzen A."/>
            <person name="Lutzoni F."/>
            <person name="Magnuson J."/>
            <person name="Mondo S."/>
            <person name="Nolan M."/>
            <person name="Ohm R."/>
            <person name="Pangilinan J."/>
            <person name="Park H.-J."/>
            <person name="Ramirez L."/>
            <person name="Alfaro M."/>
            <person name="Sun H."/>
            <person name="Tritt A."/>
            <person name="Yoshinaga Y."/>
            <person name="Zwiers L.-H."/>
            <person name="Turgeon B."/>
            <person name="Goodwin S."/>
            <person name="Spatafora J."/>
            <person name="Crous P."/>
            <person name="Grigoriev I."/>
        </authorList>
    </citation>
    <scope>NUCLEOTIDE SEQUENCE</scope>
    <source>
        <strain evidence="14">CBS 115976</strain>
    </source>
</reference>
<keyword evidence="3" id="KW-0134">Cell wall</keyword>
<dbReference type="SUPFAM" id="SSF51445">
    <property type="entry name" value="(Trans)glycosidases"/>
    <property type="match status" value="1"/>
</dbReference>
<evidence type="ECO:0000256" key="9">
    <source>
        <dbReference type="ARBA" id="ARBA00039284"/>
    </source>
</evidence>
<evidence type="ECO:0000256" key="6">
    <source>
        <dbReference type="ARBA" id="ARBA00022801"/>
    </source>
</evidence>
<evidence type="ECO:0000256" key="13">
    <source>
        <dbReference type="SAM" id="SignalP"/>
    </source>
</evidence>
<feature type="signal peptide" evidence="13">
    <location>
        <begin position="1"/>
        <end position="17"/>
    </location>
</feature>
<dbReference type="PANTHER" id="PTHR16631">
    <property type="entry name" value="GLUCAN 1,3-BETA-GLUCOSIDASE"/>
    <property type="match status" value="1"/>
</dbReference>
<dbReference type="GO" id="GO:0071555">
    <property type="term" value="P:cell wall organization"/>
    <property type="evidence" value="ECO:0007669"/>
    <property type="project" value="TreeGrafter"/>
</dbReference>
<evidence type="ECO:0000256" key="1">
    <source>
        <dbReference type="ARBA" id="ARBA00004191"/>
    </source>
</evidence>
<evidence type="ECO:0000313" key="14">
    <source>
        <dbReference type="EMBL" id="KAF2674467.1"/>
    </source>
</evidence>
<keyword evidence="6 14" id="KW-0378">Hydrolase</keyword>
<keyword evidence="5 13" id="KW-0732">Signal</keyword>
<organism evidence="14 15">
    <name type="scientific">Microthyrium microscopicum</name>
    <dbReference type="NCBI Taxonomy" id="703497"/>
    <lineage>
        <taxon>Eukaryota</taxon>
        <taxon>Fungi</taxon>
        <taxon>Dikarya</taxon>
        <taxon>Ascomycota</taxon>
        <taxon>Pezizomycotina</taxon>
        <taxon>Dothideomycetes</taxon>
        <taxon>Dothideomycetes incertae sedis</taxon>
        <taxon>Microthyriales</taxon>
        <taxon>Microthyriaceae</taxon>
        <taxon>Microthyrium</taxon>
    </lineage>
</organism>
<comment type="function">
    <text evidence="8">Beta-glucosidases are one of a number of cellulolytic enzymes involved in the degradation of cellulosic biomass. Catalyzes the last step releasing glucose from the inhibitory cellobiose.</text>
</comment>
<dbReference type="GO" id="GO:0009277">
    <property type="term" value="C:fungal-type cell wall"/>
    <property type="evidence" value="ECO:0007669"/>
    <property type="project" value="TreeGrafter"/>
</dbReference>
<sequence>MKSTLVVLGSLVGGALSLHARHADFHQKKDLIPRELAPGCCKKVVTVTVYEDEAAPTTTVSLTSTEVNVISVTAVAVSTPVAPVVNAQAPYSAPAPAPSAAAPSSAAAPAASSAPASTGGIVANGQKWGFTYTPYSTADGSCLSAGQVLSDLTTIKGKGFTTVRVYGTDCDTLDTVGAAARTVGLKLILGVFIKADGIAAAQSQIPQIVTWGNAGNWDLVVMLVVGNEAISSGFCDGPSLAAFVSSAKSALTAAGQGSIPVTTTEVVSVLGANKGVLCPVVDIVAANIETFFDGSVIAANAGDFAKSQLDQVSGFCPGKTAYNLESGWPMGGPSNGASVASPEAQNAAIADIINKVGDKTVIFSFGNDMWKPAGVDQNFGCIENIVM</sequence>
<evidence type="ECO:0000256" key="4">
    <source>
        <dbReference type="ARBA" id="ARBA00022525"/>
    </source>
</evidence>
<evidence type="ECO:0000256" key="2">
    <source>
        <dbReference type="ARBA" id="ARBA00008773"/>
    </source>
</evidence>
<evidence type="ECO:0000256" key="3">
    <source>
        <dbReference type="ARBA" id="ARBA00022512"/>
    </source>
</evidence>
<dbReference type="AlphaFoldDB" id="A0A6A6USR6"/>
<keyword evidence="4" id="KW-0964">Secreted</keyword>
<evidence type="ECO:0000256" key="7">
    <source>
        <dbReference type="ARBA" id="ARBA00023295"/>
    </source>
</evidence>
<evidence type="ECO:0000313" key="15">
    <source>
        <dbReference type="Proteomes" id="UP000799302"/>
    </source>
</evidence>
<dbReference type="GO" id="GO:0005576">
    <property type="term" value="C:extracellular region"/>
    <property type="evidence" value="ECO:0007669"/>
    <property type="project" value="TreeGrafter"/>
</dbReference>
<gene>
    <name evidence="14" type="ORF">BT63DRAFT_408655</name>
</gene>
<comment type="similarity">
    <text evidence="2">Belongs to the glycosyl hydrolase 17 family.</text>
</comment>
<dbReference type="GO" id="GO:0009986">
    <property type="term" value="C:cell surface"/>
    <property type="evidence" value="ECO:0007669"/>
    <property type="project" value="TreeGrafter"/>
</dbReference>
<name>A0A6A6USR6_9PEZI</name>
<keyword evidence="15" id="KW-1185">Reference proteome</keyword>
<feature type="chain" id="PRO_5025410435" description="Probable beta-glucosidase btgE" evidence="13">
    <location>
        <begin position="18"/>
        <end position="387"/>
    </location>
</feature>
<dbReference type="PANTHER" id="PTHR16631:SF24">
    <property type="entry name" value="FAMILY 17 GLUCOSIDASE SCW11-RELATED"/>
    <property type="match status" value="1"/>
</dbReference>
<dbReference type="EMBL" id="MU004230">
    <property type="protein sequence ID" value="KAF2674467.1"/>
    <property type="molecule type" value="Genomic_DNA"/>
</dbReference>
<protein>
    <recommendedName>
        <fullName evidence="9">Probable beta-glucosidase btgE</fullName>
    </recommendedName>
    <alternativeName>
        <fullName evidence="10">Beta-D-glucoside glucohydrolase btgE</fullName>
    </alternativeName>
    <alternativeName>
        <fullName evidence="12">Cellobiase btgE</fullName>
    </alternativeName>
    <alternativeName>
        <fullName evidence="11">Gentiobiase btgE</fullName>
    </alternativeName>
</protein>
<dbReference type="GO" id="GO:0042973">
    <property type="term" value="F:glucan endo-1,3-beta-D-glucosidase activity"/>
    <property type="evidence" value="ECO:0007669"/>
    <property type="project" value="TreeGrafter"/>
</dbReference>